<evidence type="ECO:0000313" key="5">
    <source>
        <dbReference type="Proteomes" id="UP000185680"/>
    </source>
</evidence>
<protein>
    <recommendedName>
        <fullName evidence="1">Serine aminopeptidase S33 domain-containing protein</fullName>
    </recommendedName>
</protein>
<accession>A0A167IA12</accession>
<evidence type="ECO:0000313" key="2">
    <source>
        <dbReference type="EMBL" id="AOW12361.1"/>
    </source>
</evidence>
<proteinExistence type="predicted"/>
<dbReference type="Gene3D" id="3.40.50.1820">
    <property type="entry name" value="alpha/beta hydrolase"/>
    <property type="match status" value="1"/>
</dbReference>
<reference evidence="2 5" key="2">
    <citation type="submission" date="2016-10" db="EMBL/GenBank/DDBJ databases">
        <title>Hydorgenophaga sp. LPB0072 isolated from gastropod.</title>
        <authorList>
            <person name="Kim E."/>
            <person name="Yi H."/>
        </authorList>
    </citation>
    <scope>NUCLEOTIDE SEQUENCE [LARGE SCALE GENOMIC DNA]</scope>
    <source>
        <strain evidence="2 5">LPB0072</strain>
    </source>
</reference>
<dbReference type="AlphaFoldDB" id="A0A167IA12"/>
<dbReference type="InterPro" id="IPR022742">
    <property type="entry name" value="Hydrolase_4"/>
</dbReference>
<organism evidence="2 5">
    <name type="scientific">Hydrogenophaga crassostreae</name>
    <dbReference type="NCBI Taxonomy" id="1763535"/>
    <lineage>
        <taxon>Bacteria</taxon>
        <taxon>Pseudomonadati</taxon>
        <taxon>Pseudomonadota</taxon>
        <taxon>Betaproteobacteria</taxon>
        <taxon>Burkholderiales</taxon>
        <taxon>Comamonadaceae</taxon>
        <taxon>Hydrogenophaga</taxon>
    </lineage>
</organism>
<gene>
    <name evidence="2" type="ORF">LPB072_05330</name>
    <name evidence="3" type="ORF">LPB72_07910</name>
</gene>
<dbReference type="SUPFAM" id="SSF53474">
    <property type="entry name" value="alpha/beta-Hydrolases"/>
    <property type="match status" value="1"/>
</dbReference>
<dbReference type="PANTHER" id="PTHR12277">
    <property type="entry name" value="ALPHA/BETA HYDROLASE DOMAIN-CONTAINING PROTEIN"/>
    <property type="match status" value="1"/>
</dbReference>
<dbReference type="Proteomes" id="UP000185657">
    <property type="component" value="Unassembled WGS sequence"/>
</dbReference>
<dbReference type="Pfam" id="PF12146">
    <property type="entry name" value="Hydrolase_4"/>
    <property type="match status" value="1"/>
</dbReference>
<dbReference type="PANTHER" id="PTHR12277:SF81">
    <property type="entry name" value="PROTEIN ABHD13"/>
    <property type="match status" value="1"/>
</dbReference>
<dbReference type="Proteomes" id="UP000185680">
    <property type="component" value="Chromosome"/>
</dbReference>
<dbReference type="InterPro" id="IPR029058">
    <property type="entry name" value="AB_hydrolase_fold"/>
</dbReference>
<keyword evidence="4" id="KW-1185">Reference proteome</keyword>
<evidence type="ECO:0000313" key="3">
    <source>
        <dbReference type="EMBL" id="OAD42412.1"/>
    </source>
</evidence>
<evidence type="ECO:0000313" key="4">
    <source>
        <dbReference type="Proteomes" id="UP000185657"/>
    </source>
</evidence>
<dbReference type="EMBL" id="LVWD01000008">
    <property type="protein sequence ID" value="OAD42412.1"/>
    <property type="molecule type" value="Genomic_DNA"/>
</dbReference>
<dbReference type="EMBL" id="CP017476">
    <property type="protein sequence ID" value="AOW12361.1"/>
    <property type="molecule type" value="Genomic_DNA"/>
</dbReference>
<reference evidence="3 4" key="1">
    <citation type="submission" date="2016-02" db="EMBL/GenBank/DDBJ databases">
        <title>Draft genome sequence of Hydrogenophaga sp. LPB0072.</title>
        <authorList>
            <person name="Shin S.-K."/>
            <person name="Yi H."/>
        </authorList>
    </citation>
    <scope>NUCLEOTIDE SEQUENCE [LARGE SCALE GENOMIC DNA]</scope>
    <source>
        <strain evidence="3 4">LPB0072</strain>
    </source>
</reference>
<dbReference type="KEGG" id="hyl:LPB072_05330"/>
<sequence length="244" mass="26461">MRTLEVAVGDGGGRVTVLTVPAAEGVVTAGEVRVLYLHGTFRHAFRNLPKTVPMAAAGLTVFVPDYRGWGVSSPLLPSEASIQEDALAVWEALQRLPPNHGSGLPVRWVIYGHSMGSAVAVALADQLKAKNAYCALVLESSFTSFSDVAYAAVGWVGRGLVAMGDQRMDAGALMANVQPPVWFLHGEQDNTVPMHLGRRLFELAPQPKTWVQWPLGHSDLHTDPTGRYEQVWRDIRSACEKQPA</sequence>
<evidence type="ECO:0000259" key="1">
    <source>
        <dbReference type="Pfam" id="PF12146"/>
    </source>
</evidence>
<name>A0A167IA12_9BURK</name>
<feature type="domain" description="Serine aminopeptidase S33" evidence="1">
    <location>
        <begin position="33"/>
        <end position="145"/>
    </location>
</feature>